<comment type="caution">
    <text evidence="1">The sequence shown here is derived from an EMBL/GenBank/DDBJ whole genome shotgun (WGS) entry which is preliminary data.</text>
</comment>
<proteinExistence type="predicted"/>
<reference evidence="1 2" key="1">
    <citation type="journal article" date="2020" name="Mol. Plant">
        <title>The Chromosome-Based Rubber Tree Genome Provides New Insights into Spurge Genome Evolution and Rubber Biosynthesis.</title>
        <authorList>
            <person name="Liu J."/>
            <person name="Shi C."/>
            <person name="Shi C.C."/>
            <person name="Li W."/>
            <person name="Zhang Q.J."/>
            <person name="Zhang Y."/>
            <person name="Li K."/>
            <person name="Lu H.F."/>
            <person name="Shi C."/>
            <person name="Zhu S.T."/>
            <person name="Xiao Z.Y."/>
            <person name="Nan H."/>
            <person name="Yue Y."/>
            <person name="Zhu X.G."/>
            <person name="Wu Y."/>
            <person name="Hong X.N."/>
            <person name="Fan G.Y."/>
            <person name="Tong Y."/>
            <person name="Zhang D."/>
            <person name="Mao C.L."/>
            <person name="Liu Y.L."/>
            <person name="Hao S.J."/>
            <person name="Liu W.Q."/>
            <person name="Lv M.Q."/>
            <person name="Zhang H.B."/>
            <person name="Liu Y."/>
            <person name="Hu-Tang G.R."/>
            <person name="Wang J.P."/>
            <person name="Wang J.H."/>
            <person name="Sun Y.H."/>
            <person name="Ni S.B."/>
            <person name="Chen W.B."/>
            <person name="Zhang X.C."/>
            <person name="Jiao Y.N."/>
            <person name="Eichler E.E."/>
            <person name="Li G.H."/>
            <person name="Liu X."/>
            <person name="Gao L.Z."/>
        </authorList>
    </citation>
    <scope>NUCLEOTIDE SEQUENCE [LARGE SCALE GENOMIC DNA]</scope>
    <source>
        <strain evidence="2">cv. GT1</strain>
        <tissue evidence="1">Leaf</tissue>
    </source>
</reference>
<dbReference type="GO" id="GO:0050793">
    <property type="term" value="P:regulation of developmental process"/>
    <property type="evidence" value="ECO:0007669"/>
    <property type="project" value="InterPro"/>
</dbReference>
<gene>
    <name evidence="1" type="ORF">GH714_043717</name>
</gene>
<dbReference type="GO" id="GO:0045087">
    <property type="term" value="P:innate immune response"/>
    <property type="evidence" value="ECO:0007669"/>
    <property type="project" value="InterPro"/>
</dbReference>
<evidence type="ECO:0000313" key="1">
    <source>
        <dbReference type="EMBL" id="KAF2282614.1"/>
    </source>
</evidence>
<sequence>MGRESKSIITLFSTLLVGFLLVSTSILHGTEARLLLSTASRLHEEIEGVVKGLSLEAVKKSGPSPGIGHRYKNFQTLGVVKHSGPAPGAGHNPFFGAHCHPRIERRLLFENSF</sequence>
<dbReference type="Proteomes" id="UP000467840">
    <property type="component" value="Unassembled WGS sequence"/>
</dbReference>
<dbReference type="PANTHER" id="PTHR34663:SF19">
    <property type="match status" value="1"/>
</dbReference>
<protein>
    <submittedName>
        <fullName evidence="1">Uncharacterized protein</fullName>
    </submittedName>
</protein>
<name>A0A6A6K271_HEVBR</name>
<organism evidence="1 2">
    <name type="scientific">Hevea brasiliensis</name>
    <name type="common">Para rubber tree</name>
    <name type="synonym">Siphonia brasiliensis</name>
    <dbReference type="NCBI Taxonomy" id="3981"/>
    <lineage>
        <taxon>Eukaryota</taxon>
        <taxon>Viridiplantae</taxon>
        <taxon>Streptophyta</taxon>
        <taxon>Embryophyta</taxon>
        <taxon>Tracheophyta</taxon>
        <taxon>Spermatophyta</taxon>
        <taxon>Magnoliopsida</taxon>
        <taxon>eudicotyledons</taxon>
        <taxon>Gunneridae</taxon>
        <taxon>Pentapetalae</taxon>
        <taxon>rosids</taxon>
        <taxon>fabids</taxon>
        <taxon>Malpighiales</taxon>
        <taxon>Euphorbiaceae</taxon>
        <taxon>Crotonoideae</taxon>
        <taxon>Micrandreae</taxon>
        <taxon>Hevea</taxon>
    </lineage>
</organism>
<evidence type="ECO:0000313" key="2">
    <source>
        <dbReference type="Proteomes" id="UP000467840"/>
    </source>
</evidence>
<dbReference type="EMBL" id="JAAGAX010000093">
    <property type="protein sequence ID" value="KAF2282614.1"/>
    <property type="molecule type" value="Genomic_DNA"/>
</dbReference>
<dbReference type="AlphaFoldDB" id="A0A6A6K271"/>
<dbReference type="InterPro" id="IPR044700">
    <property type="entry name" value="PIP2/PIPL1"/>
</dbReference>
<keyword evidence="2" id="KW-1185">Reference proteome</keyword>
<accession>A0A6A6K271</accession>
<dbReference type="PANTHER" id="PTHR34663">
    <property type="entry name" value="OS06G0637400 PROTEIN"/>
    <property type="match status" value="1"/>
</dbReference>